<evidence type="ECO:0000313" key="2">
    <source>
        <dbReference type="Proteomes" id="UP001590950"/>
    </source>
</evidence>
<dbReference type="EMBL" id="JBEFKJ010000027">
    <property type="protein sequence ID" value="KAL2039153.1"/>
    <property type="molecule type" value="Genomic_DNA"/>
</dbReference>
<name>A0ABR4A2B1_9LECA</name>
<reference evidence="1 2" key="1">
    <citation type="submission" date="2024-09" db="EMBL/GenBank/DDBJ databases">
        <title>Rethinking Asexuality: The Enigmatic Case of Functional Sexual Genes in Lepraria (Stereocaulaceae).</title>
        <authorList>
            <person name="Doellman M."/>
            <person name="Sun Y."/>
            <person name="Barcenas-Pena A."/>
            <person name="Lumbsch H.T."/>
            <person name="Grewe F."/>
        </authorList>
    </citation>
    <scope>NUCLEOTIDE SEQUENCE [LARGE SCALE GENOMIC DNA]</scope>
    <source>
        <strain evidence="1 2">Mercado 3170</strain>
    </source>
</reference>
<proteinExistence type="predicted"/>
<keyword evidence="2" id="KW-1185">Reference proteome</keyword>
<comment type="caution">
    <text evidence="1">The sequence shown here is derived from an EMBL/GenBank/DDBJ whole genome shotgun (WGS) entry which is preliminary data.</text>
</comment>
<sequence>MMDHLPTAKNAIHNYSGAVLFQCQNEYDGGPFLEYPQRSGVLPVLSVGNTLPGSISSLQSQQIQSIAKQEIEPILQTWIFFGLIQEVLGGICRPSDFIAVSGQGGENRRVLTTASLVATLDLWVTQVQSKTISPLPYYDHIAKCLRLAFAVLSASPQSLDQTLRLSLASLGEILTFAVNKAFDMDVSRDNKCPLTWNRLINPMYWERLYLESGLCISQVEKILSTGHRSIQALHFIGSLRQSGSTLDHLPCDKQQCYAYQNNLNTYQTQHTKRDCSCEDLAVDQQKLFAILKMGSLPLLRLKGDHDIGTISIEVVPSDSASKYLALSHVWADGLGNPHRNALPRCQLSLLRTMIGEFNTTSGQPVDDLLFWCDTLCCPVEPEANRLALSQMRRTYLEARFVLVLDASLRPYNSEGLGYGELCSRIVLSGWMRRLWTLQEGHLATAGGDHRLWFRFKDTAISGHSLLKSASTGFLSSSFSQRGIAVFAIDGMFSLTKKDSNNSSFDIRSIEFVLQGRSVSVKTDEALIITTLLGLDLSAILDGAEEYRFHRLWTLIPSTAQGIPKSVVFRVGPRLKEAGFRWAPATLLNNSDRNMNLIFLETTPGEAGQGLPSPDGLVVRLPGFKIVMAPPRECLPPNPWGVIYPSRHNSQILRGDDGSWYILSRALPPEEDCSLSHKTLRALLRDQSDLLNSSLWVTYLRSFFDQNGIQRTNHGLILSLVKVERDVKYARSEMHVYIALQTRYAQDMLELAFQLVQQLSTGLPAQQCASFNQRDVNAKSPAWQSSVLALESEMRSIARSKEVQETLAESVIGSQEAATQLLDAHIASIYAGEYGRLEEQVPEHQQWCVD</sequence>
<protein>
    <recommendedName>
        <fullName evidence="3">Heterokaryon incompatibility domain-containing protein</fullName>
    </recommendedName>
</protein>
<dbReference type="Proteomes" id="UP001590950">
    <property type="component" value="Unassembled WGS sequence"/>
</dbReference>
<evidence type="ECO:0000313" key="1">
    <source>
        <dbReference type="EMBL" id="KAL2039153.1"/>
    </source>
</evidence>
<organism evidence="1 2">
    <name type="scientific">Stereocaulon virgatum</name>
    <dbReference type="NCBI Taxonomy" id="373712"/>
    <lineage>
        <taxon>Eukaryota</taxon>
        <taxon>Fungi</taxon>
        <taxon>Dikarya</taxon>
        <taxon>Ascomycota</taxon>
        <taxon>Pezizomycotina</taxon>
        <taxon>Lecanoromycetes</taxon>
        <taxon>OSLEUM clade</taxon>
        <taxon>Lecanoromycetidae</taxon>
        <taxon>Lecanorales</taxon>
        <taxon>Lecanorineae</taxon>
        <taxon>Stereocaulaceae</taxon>
        <taxon>Stereocaulon</taxon>
    </lineage>
</organism>
<accession>A0ABR4A2B1</accession>
<dbReference type="PANTHER" id="PTHR39596">
    <property type="match status" value="1"/>
</dbReference>
<evidence type="ECO:0008006" key="3">
    <source>
        <dbReference type="Google" id="ProtNLM"/>
    </source>
</evidence>
<dbReference type="PANTHER" id="PTHR39596:SF2">
    <property type="entry name" value="HET DOMAIN PROTEIN (AFU_ORTHOLOGUE AFUA_1G17550)-RELATED"/>
    <property type="match status" value="1"/>
</dbReference>
<gene>
    <name evidence="1" type="ORF">N7G274_008202</name>
</gene>